<dbReference type="Proteomes" id="UP001054945">
    <property type="component" value="Unassembled WGS sequence"/>
</dbReference>
<feature type="region of interest" description="Disordered" evidence="1">
    <location>
        <begin position="1"/>
        <end position="55"/>
    </location>
</feature>
<feature type="compositionally biased region" description="Basic residues" evidence="1">
    <location>
        <begin position="29"/>
        <end position="39"/>
    </location>
</feature>
<dbReference type="EMBL" id="BPLR01018360">
    <property type="protein sequence ID" value="GIY98936.1"/>
    <property type="molecule type" value="Genomic_DNA"/>
</dbReference>
<keyword evidence="3" id="KW-1185">Reference proteome</keyword>
<sequence>MILENAPKDEIHPLLSTKTKDKVNQQVKKTGKSRQHRGSSHSESKTTHRSKYNKKDKVSVDYYGWKDVD</sequence>
<evidence type="ECO:0000313" key="2">
    <source>
        <dbReference type="EMBL" id="GIY98936.1"/>
    </source>
</evidence>
<protein>
    <submittedName>
        <fullName evidence="2">Retinoblastoma-binding protein 5</fullName>
    </submittedName>
</protein>
<evidence type="ECO:0000256" key="1">
    <source>
        <dbReference type="SAM" id="MobiDB-lite"/>
    </source>
</evidence>
<organism evidence="2 3">
    <name type="scientific">Caerostris extrusa</name>
    <name type="common">Bark spider</name>
    <name type="synonym">Caerostris bankana</name>
    <dbReference type="NCBI Taxonomy" id="172846"/>
    <lineage>
        <taxon>Eukaryota</taxon>
        <taxon>Metazoa</taxon>
        <taxon>Ecdysozoa</taxon>
        <taxon>Arthropoda</taxon>
        <taxon>Chelicerata</taxon>
        <taxon>Arachnida</taxon>
        <taxon>Araneae</taxon>
        <taxon>Araneomorphae</taxon>
        <taxon>Entelegynae</taxon>
        <taxon>Araneoidea</taxon>
        <taxon>Araneidae</taxon>
        <taxon>Caerostris</taxon>
    </lineage>
</organism>
<feature type="compositionally biased region" description="Basic and acidic residues" evidence="1">
    <location>
        <begin position="1"/>
        <end position="23"/>
    </location>
</feature>
<comment type="caution">
    <text evidence="2">The sequence shown here is derived from an EMBL/GenBank/DDBJ whole genome shotgun (WGS) entry which is preliminary data.</text>
</comment>
<proteinExistence type="predicted"/>
<evidence type="ECO:0000313" key="3">
    <source>
        <dbReference type="Proteomes" id="UP001054945"/>
    </source>
</evidence>
<name>A0AAV4XV57_CAEEX</name>
<accession>A0AAV4XV57</accession>
<dbReference type="AlphaFoldDB" id="A0AAV4XV57"/>
<gene>
    <name evidence="2" type="primary">Rbbp5</name>
    <name evidence="2" type="ORF">CEXT_558081</name>
</gene>
<reference evidence="2 3" key="1">
    <citation type="submission" date="2021-06" db="EMBL/GenBank/DDBJ databases">
        <title>Caerostris extrusa draft genome.</title>
        <authorList>
            <person name="Kono N."/>
            <person name="Arakawa K."/>
        </authorList>
    </citation>
    <scope>NUCLEOTIDE SEQUENCE [LARGE SCALE GENOMIC DNA]</scope>
</reference>